<keyword evidence="2" id="KW-1185">Reference proteome</keyword>
<reference evidence="1 2" key="1">
    <citation type="submission" date="2020-08" db="EMBL/GenBank/DDBJ databases">
        <authorList>
            <person name="Mo P."/>
        </authorList>
    </citation>
    <scope>NUCLEOTIDE SEQUENCE [LARGE SCALE GENOMIC DNA]</scope>
    <source>
        <strain evidence="1 2">CGMCC 4.1532</strain>
    </source>
</reference>
<name>A0A7G7ML95_9PSEU</name>
<sequence length="149" mass="16709">MAHVPSSAPDPGFFDGLVDSGRWREEGVTHWHLTLTEIGTNVRERYAMDRWQRIVSQDWIGTETDPRAALVWVTEQRIRAIRGSADPDAFARRIGWNTRADVEFQVVCSWESLTGPGRTPVGGGVAVRDGWSVEIYANPMTAAECSREH</sequence>
<dbReference type="KEGG" id="ppel:H6H00_06225"/>
<gene>
    <name evidence="1" type="ORF">H6H00_06225</name>
</gene>
<accession>A0A7G7ML95</accession>
<protein>
    <submittedName>
        <fullName evidence="1">Uncharacterized protein</fullName>
    </submittedName>
</protein>
<dbReference type="AlphaFoldDB" id="A0A7G7ML95"/>
<organism evidence="1 2">
    <name type="scientific">Pseudonocardia petroleophila</name>
    <dbReference type="NCBI Taxonomy" id="37331"/>
    <lineage>
        <taxon>Bacteria</taxon>
        <taxon>Bacillati</taxon>
        <taxon>Actinomycetota</taxon>
        <taxon>Actinomycetes</taxon>
        <taxon>Pseudonocardiales</taxon>
        <taxon>Pseudonocardiaceae</taxon>
        <taxon>Pseudonocardia</taxon>
    </lineage>
</organism>
<dbReference type="EMBL" id="CP060131">
    <property type="protein sequence ID" value="QNG53556.1"/>
    <property type="molecule type" value="Genomic_DNA"/>
</dbReference>
<dbReference type="Proteomes" id="UP000515728">
    <property type="component" value="Chromosome"/>
</dbReference>
<proteinExistence type="predicted"/>
<evidence type="ECO:0000313" key="2">
    <source>
        <dbReference type="Proteomes" id="UP000515728"/>
    </source>
</evidence>
<evidence type="ECO:0000313" key="1">
    <source>
        <dbReference type="EMBL" id="QNG53556.1"/>
    </source>
</evidence>
<dbReference type="RefSeq" id="WP_185720383.1">
    <property type="nucleotide sequence ID" value="NZ_BAAAWI010000001.1"/>
</dbReference>